<dbReference type="HOGENOM" id="CLU_050038_0_0_11"/>
<dbReference type="InterPro" id="IPR029058">
    <property type="entry name" value="AB_hydrolase_fold"/>
</dbReference>
<proteinExistence type="predicted"/>
<dbReference type="EMBL" id="CP000088">
    <property type="protein sequence ID" value="AAZ55781.1"/>
    <property type="molecule type" value="Genomic_DNA"/>
</dbReference>
<dbReference type="ESTHER" id="thefy-q47p38">
    <property type="family name" value="DLH-S"/>
</dbReference>
<dbReference type="CDD" id="cd06223">
    <property type="entry name" value="PRTases_typeI"/>
    <property type="match status" value="1"/>
</dbReference>
<dbReference type="AlphaFoldDB" id="Q47P38"/>
<sequence length="441" mass="47270">MSYINRTDAGRRLAGEVARRLAGQDVVVLGLPRGGVPVAFEIATALSAPLDVIVVRKIGVPFHPEWAMGAIGEDGARIVHQRAMTMAGVSEQAFAEVEERERRELERRIRQFRGDRPRIPLRGRTAVIVDDGVATGSTARAACQVARHLGASRVVVAIPVGAPDAVARLEEEADEVICPLVPEIFSAIGQWYTDFTQTPDREVTELLARAAARPRVEQTPAPGRVDEEVEIQAGPIRLPGHVTVPERAVGMVVFAHGSGSGRHSPRNRYVAAELQRGGLGTLLFDLLSEAEAQDRENVFDIELLAGRLAVAAEWIRERPETAHLPIGYFGASTGAAAALVAAASPDSDVQAVVSRGGRPDLAGEALESVRAATLLIVGGNDVHVLDVNRQAQVRLRSEHRLTIVPGAGHLFEEPGALETVAELARDWFVTHLASAPRPVQG</sequence>
<dbReference type="RefSeq" id="WP_011292172.1">
    <property type="nucleotide sequence ID" value="NC_007333.1"/>
</dbReference>
<dbReference type="SUPFAM" id="SSF53271">
    <property type="entry name" value="PRTase-like"/>
    <property type="match status" value="1"/>
</dbReference>
<evidence type="ECO:0000313" key="2">
    <source>
        <dbReference type="EMBL" id="AAZ55781.1"/>
    </source>
</evidence>
<dbReference type="InterPro" id="IPR000836">
    <property type="entry name" value="PRTase_dom"/>
</dbReference>
<name>Q47P38_THEFY</name>
<dbReference type="Gene3D" id="3.30.1310.20">
    <property type="entry name" value="PRTase-like"/>
    <property type="match status" value="1"/>
</dbReference>
<organism evidence="2">
    <name type="scientific">Thermobifida fusca (strain YX)</name>
    <dbReference type="NCBI Taxonomy" id="269800"/>
    <lineage>
        <taxon>Bacteria</taxon>
        <taxon>Bacillati</taxon>
        <taxon>Actinomycetota</taxon>
        <taxon>Actinomycetes</taxon>
        <taxon>Streptosporangiales</taxon>
        <taxon>Nocardiopsidaceae</taxon>
        <taxon>Thermobifida</taxon>
    </lineage>
</organism>
<dbReference type="Gene3D" id="3.40.50.2020">
    <property type="match status" value="1"/>
</dbReference>
<protein>
    <recommendedName>
        <fullName evidence="1">Phosphoribosyltransferase domain-containing protein</fullName>
    </recommendedName>
</protein>
<reference evidence="2" key="1">
    <citation type="submission" date="2005-07" db="EMBL/GenBank/DDBJ databases">
        <title>Complete sequence of Thermobifida fusca YX.</title>
        <authorList>
            <consortium name="US DOE Joint Genome Institute"/>
            <person name="Copeland A."/>
            <person name="Lucas S."/>
            <person name="Lapidus A."/>
            <person name="Barry K."/>
            <person name="Detter J.C."/>
            <person name="Glavina T."/>
            <person name="Hammon N."/>
            <person name="Israni S."/>
            <person name="Pitluck S."/>
            <person name="Di Bartolo G."/>
            <person name="Chain P."/>
            <person name="Schmutz J."/>
            <person name="Larimer F."/>
            <person name="Land M."/>
            <person name="Lykidis A."/>
            <person name="Richardson P."/>
        </authorList>
    </citation>
    <scope>NUCLEOTIDE SEQUENCE</scope>
    <source>
        <strain evidence="2">YX</strain>
    </source>
</reference>
<dbReference type="SUPFAM" id="SSF53474">
    <property type="entry name" value="alpha/beta-Hydrolases"/>
    <property type="match status" value="1"/>
</dbReference>
<accession>Q47P38</accession>
<evidence type="ECO:0000259" key="1">
    <source>
        <dbReference type="Pfam" id="PF00156"/>
    </source>
</evidence>
<dbReference type="Gene3D" id="3.40.50.1820">
    <property type="entry name" value="alpha/beta hydrolase"/>
    <property type="match status" value="1"/>
</dbReference>
<dbReference type="InterPro" id="IPR029057">
    <property type="entry name" value="PRTase-like"/>
</dbReference>
<feature type="domain" description="Phosphoribosyltransferase" evidence="1">
    <location>
        <begin position="7"/>
        <end position="179"/>
    </location>
</feature>
<dbReference type="eggNOG" id="COG1926">
    <property type="taxonomic scope" value="Bacteria"/>
</dbReference>
<dbReference type="STRING" id="269800.Tfu_1746"/>
<dbReference type="KEGG" id="tfu:Tfu_1746"/>
<dbReference type="Pfam" id="PF00156">
    <property type="entry name" value="Pribosyltran"/>
    <property type="match status" value="1"/>
</dbReference>
<gene>
    <name evidence="2" type="ordered locus">Tfu_1746</name>
</gene>
<dbReference type="OrthoDB" id="9810066at2"/>
<dbReference type="eggNOG" id="COG1073">
    <property type="taxonomic scope" value="Bacteria"/>
</dbReference>